<sequence length="200" mass="21695">MGAKRVRRIASALACAGAMVVVGAALPAQANAEPVPPPLPVFIPGPTDWSPNVDIWEYHTFIYQWTPEMLSGMSDSCQWFNAQFDPLMGQIYDFNRTLGDNRDDYSVGNIQQQANAVVANIDQSTAFLAPRVQPLTIENNLNNFGPYSPLYGGEAITSVTFQLTRIAESMRTYAPAGVTHANIVAATGWGNTLRDLGACN</sequence>
<organism evidence="2 3">
    <name type="scientific">Mycolicibacterium cyprinidarum</name>
    <dbReference type="NCBI Taxonomy" id="2860311"/>
    <lineage>
        <taxon>Bacteria</taxon>
        <taxon>Bacillati</taxon>
        <taxon>Actinomycetota</taxon>
        <taxon>Actinomycetes</taxon>
        <taxon>Mycobacteriales</taxon>
        <taxon>Mycobacteriaceae</taxon>
        <taxon>Mycolicibacterium</taxon>
    </lineage>
</organism>
<feature type="signal peptide" evidence="1">
    <location>
        <begin position="1"/>
        <end position="30"/>
    </location>
</feature>
<comment type="caution">
    <text evidence="2">The sequence shown here is derived from an EMBL/GenBank/DDBJ whole genome shotgun (WGS) entry which is preliminary data.</text>
</comment>
<dbReference type="EMBL" id="BPRH01001349">
    <property type="protein sequence ID" value="GJF13027.1"/>
    <property type="molecule type" value="Genomic_DNA"/>
</dbReference>
<proteinExistence type="predicted"/>
<protein>
    <submittedName>
        <fullName evidence="2">Uncharacterized protein</fullName>
    </submittedName>
</protein>
<keyword evidence="1" id="KW-0732">Signal</keyword>
<evidence type="ECO:0000313" key="2">
    <source>
        <dbReference type="EMBL" id="GJF13027.1"/>
    </source>
</evidence>
<accession>A0ABQ4V9W7</accession>
<gene>
    <name evidence="2" type="ORF">NGTWS1702_12740</name>
</gene>
<evidence type="ECO:0000313" key="3">
    <source>
        <dbReference type="Proteomes" id="UP001060504"/>
    </source>
</evidence>
<name>A0ABQ4V9W7_9MYCO</name>
<feature type="chain" id="PRO_5046928902" evidence="1">
    <location>
        <begin position="31"/>
        <end position="200"/>
    </location>
</feature>
<reference evidence="2 3" key="1">
    <citation type="submission" date="2021-08" db="EMBL/GenBank/DDBJ databases">
        <title>Draft genome sequence of Mycolicibacterium sp. NGTWS1702 strain.</title>
        <authorList>
            <person name="Matsumoto M."/>
            <person name="Tang B.C.C."/>
            <person name="Machida Y."/>
            <person name="Matoyama H."/>
            <person name="Kishihara T."/>
            <person name="Sato S."/>
            <person name="Kondo I."/>
            <person name="Sano M."/>
            <person name="Kato G."/>
        </authorList>
    </citation>
    <scope>NUCLEOTIDE SEQUENCE [LARGE SCALE GENOMIC DNA]</scope>
    <source>
        <strain evidence="2 3">NGTWSNA01</strain>
    </source>
</reference>
<keyword evidence="3" id="KW-1185">Reference proteome</keyword>
<evidence type="ECO:0000256" key="1">
    <source>
        <dbReference type="SAM" id="SignalP"/>
    </source>
</evidence>
<dbReference type="Proteomes" id="UP001060504">
    <property type="component" value="Unassembled WGS sequence"/>
</dbReference>